<comment type="caution">
    <text evidence="9">Lacks conserved residue(s) required for the propagation of feature annotation.</text>
</comment>
<dbReference type="InParanoid" id="G2XD68"/>
<evidence type="ECO:0000256" key="6">
    <source>
        <dbReference type="ARBA" id="ARBA00022801"/>
    </source>
</evidence>
<feature type="signal peptide" evidence="10">
    <location>
        <begin position="1"/>
        <end position="15"/>
    </location>
</feature>
<dbReference type="CDD" id="cd07489">
    <property type="entry name" value="Peptidases_S8_5"/>
    <property type="match status" value="1"/>
</dbReference>
<dbReference type="SUPFAM" id="SSF52025">
    <property type="entry name" value="PA domain"/>
    <property type="match status" value="1"/>
</dbReference>
<feature type="domain" description="PA" evidence="12">
    <location>
        <begin position="329"/>
        <end position="412"/>
    </location>
</feature>
<evidence type="ECO:0000256" key="5">
    <source>
        <dbReference type="ARBA" id="ARBA00022729"/>
    </source>
</evidence>
<comment type="similarity">
    <text evidence="1 9">Belongs to the peptidase S8 family.</text>
</comment>
<dbReference type="InterPro" id="IPR010435">
    <property type="entry name" value="C5a/SBT2-like_Fn3"/>
</dbReference>
<dbReference type="Proteomes" id="UP000001611">
    <property type="component" value="Chromosome 6"/>
</dbReference>
<dbReference type="OrthoDB" id="10256524at2759"/>
<dbReference type="PHI-base" id="PHI:8858"/>
<feature type="active site" description="Charge relay system" evidence="8">
    <location>
        <position position="198"/>
    </location>
</feature>
<keyword evidence="3" id="KW-0964">Secreted</keyword>
<dbReference type="PANTHER" id="PTHR43806:SF66">
    <property type="entry name" value="SERIN ENDOPEPTIDASE"/>
    <property type="match status" value="1"/>
</dbReference>
<dbReference type="InterPro" id="IPR023827">
    <property type="entry name" value="Peptidase_S8_Asp-AS"/>
</dbReference>
<dbReference type="CDD" id="cd02124">
    <property type="entry name" value="PA_PoS1_like"/>
    <property type="match status" value="1"/>
</dbReference>
<dbReference type="GO" id="GO:0016020">
    <property type="term" value="C:membrane"/>
    <property type="evidence" value="ECO:0007669"/>
    <property type="project" value="InterPro"/>
</dbReference>
<dbReference type="Pfam" id="PF06280">
    <property type="entry name" value="fn3_5"/>
    <property type="match status" value="1"/>
</dbReference>
<dbReference type="RefSeq" id="XP_009655772.1">
    <property type="nucleotide sequence ID" value="XM_009657477.1"/>
</dbReference>
<evidence type="ECO:0000256" key="2">
    <source>
        <dbReference type="ARBA" id="ARBA00022512"/>
    </source>
</evidence>
<dbReference type="PANTHER" id="PTHR43806">
    <property type="entry name" value="PEPTIDASE S8"/>
    <property type="match status" value="1"/>
</dbReference>
<evidence type="ECO:0000259" key="11">
    <source>
        <dbReference type="Pfam" id="PF00082"/>
    </source>
</evidence>
<evidence type="ECO:0000313" key="15">
    <source>
        <dbReference type="Proteomes" id="UP000001611"/>
    </source>
</evidence>
<dbReference type="OMA" id="PAKPWHA"/>
<dbReference type="InterPro" id="IPR022398">
    <property type="entry name" value="Peptidase_S8_His-AS"/>
</dbReference>
<dbReference type="HOGENOM" id="CLU_003559_2_1_1"/>
<evidence type="ECO:0000313" key="14">
    <source>
        <dbReference type="EMBL" id="EGY16936.1"/>
    </source>
</evidence>
<dbReference type="InterPro" id="IPR015500">
    <property type="entry name" value="Peptidase_S8_subtilisin-rel"/>
</dbReference>
<dbReference type="PROSITE" id="PS00136">
    <property type="entry name" value="SUBTILASE_ASP"/>
    <property type="match status" value="1"/>
</dbReference>
<reference evidence="14 15" key="1">
    <citation type="submission" date="2008-03" db="EMBL/GenBank/DDBJ databases">
        <title>The Genome Sequence of Verticillium dahliae VdLs.17.</title>
        <authorList>
            <consortium name="The Broad Institute Genome Sequencing Platform"/>
            <person name="Ma L.-J.J."/>
            <person name="Klosterman S.J."/>
            <person name="Subbarao K."/>
            <person name="Dobinson K."/>
            <person name="Veronese P."/>
            <person name="Kang S."/>
            <person name="Gold S.E."/>
            <person name="Young S."/>
            <person name="Jaffe D."/>
            <person name="Gnerre S."/>
            <person name="Berlin A."/>
            <person name="Heiman D."/>
            <person name="Hepburn T."/>
            <person name="Sykes S."/>
            <person name="Alvarado L."/>
            <person name="Kodira C.D."/>
            <person name="Lander E."/>
            <person name="Galagan J."/>
            <person name="Nusbaum C."/>
            <person name="Birren B."/>
        </authorList>
    </citation>
    <scope>NUCLEOTIDE SEQUENCE [LARGE SCALE GENOMIC DNA]</scope>
    <source>
        <strain evidence="15">VdLs.17 / ATCC MYA-4575 / FGSC 10137</strain>
    </source>
</reference>
<keyword evidence="2" id="KW-0134">Cell wall</keyword>
<organism evidence="14 15">
    <name type="scientific">Verticillium dahliae (strain VdLs.17 / ATCC MYA-4575 / FGSC 10137)</name>
    <name type="common">Verticillium wilt</name>
    <dbReference type="NCBI Taxonomy" id="498257"/>
    <lineage>
        <taxon>Eukaryota</taxon>
        <taxon>Fungi</taxon>
        <taxon>Dikarya</taxon>
        <taxon>Ascomycota</taxon>
        <taxon>Pezizomycotina</taxon>
        <taxon>Sordariomycetes</taxon>
        <taxon>Hypocreomycetidae</taxon>
        <taxon>Glomerellales</taxon>
        <taxon>Plectosphaerellaceae</taxon>
        <taxon>Verticillium</taxon>
    </lineage>
</organism>
<dbReference type="GO" id="GO:0004252">
    <property type="term" value="F:serine-type endopeptidase activity"/>
    <property type="evidence" value="ECO:0007669"/>
    <property type="project" value="InterPro"/>
</dbReference>
<feature type="domain" description="Peptidase S8/S53" evidence="11">
    <location>
        <begin position="140"/>
        <end position="473"/>
    </location>
</feature>
<keyword evidence="15" id="KW-1185">Reference proteome</keyword>
<feature type="chain" id="PRO_5013084818" evidence="10">
    <location>
        <begin position="16"/>
        <end position="840"/>
    </location>
</feature>
<dbReference type="Pfam" id="PF00082">
    <property type="entry name" value="Peptidase_S8"/>
    <property type="match status" value="1"/>
</dbReference>
<dbReference type="InterPro" id="IPR034187">
    <property type="entry name" value="Peptidases_S8_5"/>
</dbReference>
<dbReference type="EMBL" id="DS572713">
    <property type="protein sequence ID" value="EGY16936.1"/>
    <property type="molecule type" value="Genomic_DNA"/>
</dbReference>
<keyword evidence="5 10" id="KW-0732">Signal</keyword>
<dbReference type="eggNOG" id="KOG4266">
    <property type="taxonomic scope" value="Eukaryota"/>
</dbReference>
<dbReference type="GO" id="GO:0006508">
    <property type="term" value="P:proteolysis"/>
    <property type="evidence" value="ECO:0007669"/>
    <property type="project" value="UniProtKB-KW"/>
</dbReference>
<evidence type="ECO:0000256" key="3">
    <source>
        <dbReference type="ARBA" id="ARBA00022525"/>
    </source>
</evidence>
<feature type="domain" description="C5a peptidase/Subtilisin-like protease SBT2-like Fn3-like" evidence="13">
    <location>
        <begin position="560"/>
        <end position="674"/>
    </location>
</feature>
<dbReference type="Pfam" id="PF02225">
    <property type="entry name" value="PA"/>
    <property type="match status" value="1"/>
</dbReference>
<feature type="active site" description="Charge relay system" evidence="8">
    <location>
        <position position="149"/>
    </location>
</feature>
<dbReference type="InterPro" id="IPR050131">
    <property type="entry name" value="Peptidase_S8_subtilisin-like"/>
</dbReference>
<dbReference type="InterPro" id="IPR000209">
    <property type="entry name" value="Peptidase_S8/S53_dom"/>
</dbReference>
<proteinExistence type="inferred from homology"/>
<gene>
    <name evidence="14" type="ORF">VDAG_08100</name>
</gene>
<dbReference type="InterPro" id="IPR046450">
    <property type="entry name" value="PA_dom_sf"/>
</dbReference>
<evidence type="ECO:0000259" key="13">
    <source>
        <dbReference type="Pfam" id="PF06280"/>
    </source>
</evidence>
<feature type="active site" description="Charge relay system" evidence="8">
    <location>
        <position position="513"/>
    </location>
</feature>
<evidence type="ECO:0000259" key="12">
    <source>
        <dbReference type="Pfam" id="PF02225"/>
    </source>
</evidence>
<dbReference type="SUPFAM" id="SSF52743">
    <property type="entry name" value="Subtilisin-like"/>
    <property type="match status" value="1"/>
</dbReference>
<dbReference type="AlphaFoldDB" id="G2XD68"/>
<evidence type="ECO:0000256" key="4">
    <source>
        <dbReference type="ARBA" id="ARBA00022670"/>
    </source>
</evidence>
<protein>
    <submittedName>
        <fullName evidence="14">Serin endopeptidase</fullName>
    </submittedName>
</protein>
<evidence type="ECO:0000256" key="8">
    <source>
        <dbReference type="PIRSR" id="PIRSR615500-1"/>
    </source>
</evidence>
<keyword evidence="7" id="KW-0720">Serine protease</keyword>
<dbReference type="Gene3D" id="3.50.30.30">
    <property type="match status" value="1"/>
</dbReference>
<sequence>MRLSSILLTLPLAAATIQDIIQARDDENAGDAPSLVVKRFIVEAEPGTPLADLSRKIEANGIKVLKTFDTDVFAGLSVETEHDNVDTLQEVTEVARAWPVNRFKLAAVDVSTLSHNAMAGNWSVHQATGVDKLHEAGLFGKGVKIGVIDSGIDYNHTALGGGIGPGFKVIGGYDLVGQNYNGKNTKVPDDDPMDTIGHGTHVAGIIAAKSEHNVGVAPEATLLAFKVFGAVDGTDEDSLVDATLMAYEAGVDIITASVARAAGFSDGPWASICSRIVDKGVVVTVAAGNDGEDGPFYASSGSSGNNSDYVQLGYIPSVNRPLWNITGLPLVAITLDASVADDACKLPADTRDLSGSVVLVRKGTCNLYDKQDNLERFGARWILLYNNDDRPFSTVMTSTRKSQMVMIDAKTGATIIDAMKAGASVTVDFTVPRDDSWRVSFNDVARGIPSYTTSWGATNELQIKPDVAGPGGKIWSTAPGVAALYISKFGGRSVHGSGFAKQLGDRIIASGTSVPWQIFEAVGLPKDFGFLAPVAQVGSGFINATKVLEYQTTLTFERFNLNDTNNFERYHKVDITNKGDKDVTYTFRLEPAGGFNAQGRTPGLLGDILDTRPSSMVPRVTFPSGTFRVRAGETKTAQFNFMYPEVADPSLLPIYSGKVIIEGSNGESLGIPYLGAAFDLKKSLRRNLFPASYPFAFNTSRAAQDFPKVYAQFRWGVKELRWDIYETNYQEKNWKYPPVVGQNGYVGSATFSPYASSFGNFDPATMDKNRVLPFPVGDIERTTSWDEVTERFWWLGKLANGTDIAPGNYTMRFAARLPFSNPEHSDNWHIWDTPKIQGAD</sequence>
<name>G2XD68_VERDV</name>
<dbReference type="PROSITE" id="PS51892">
    <property type="entry name" value="SUBTILASE"/>
    <property type="match status" value="1"/>
</dbReference>
<dbReference type="Gene3D" id="3.40.50.200">
    <property type="entry name" value="Peptidase S8/S53 domain"/>
    <property type="match status" value="1"/>
</dbReference>
<dbReference type="GeneID" id="20709563"/>
<evidence type="ECO:0000256" key="7">
    <source>
        <dbReference type="ARBA" id="ARBA00022825"/>
    </source>
</evidence>
<dbReference type="InterPro" id="IPR036852">
    <property type="entry name" value="Peptidase_S8/S53_dom_sf"/>
</dbReference>
<dbReference type="PRINTS" id="PR00723">
    <property type="entry name" value="SUBTILISIN"/>
</dbReference>
<evidence type="ECO:0000256" key="9">
    <source>
        <dbReference type="PROSITE-ProRule" id="PRU01240"/>
    </source>
</evidence>
<evidence type="ECO:0000256" key="10">
    <source>
        <dbReference type="SAM" id="SignalP"/>
    </source>
</evidence>
<accession>G2XD68</accession>
<dbReference type="KEGG" id="vda:VDAG_08100"/>
<dbReference type="PROSITE" id="PS00137">
    <property type="entry name" value="SUBTILASE_HIS"/>
    <property type="match status" value="1"/>
</dbReference>
<keyword evidence="4" id="KW-0645">Protease</keyword>
<keyword evidence="6" id="KW-0378">Hydrolase</keyword>
<dbReference type="InterPro" id="IPR003137">
    <property type="entry name" value="PA_domain"/>
</dbReference>
<evidence type="ECO:0000256" key="1">
    <source>
        <dbReference type="ARBA" id="ARBA00011073"/>
    </source>
</evidence>